<accession>A0A8D0H9A0</accession>
<evidence type="ECO:0000313" key="5">
    <source>
        <dbReference type="Proteomes" id="UP000694392"/>
    </source>
</evidence>
<reference evidence="4" key="1">
    <citation type="submission" date="2025-08" db="UniProtKB">
        <authorList>
            <consortium name="Ensembl"/>
        </authorList>
    </citation>
    <scope>IDENTIFICATION</scope>
</reference>
<dbReference type="AlphaFoldDB" id="A0A8D0H9A0"/>
<dbReference type="Pfam" id="PF13765">
    <property type="entry name" value="PRY"/>
    <property type="match status" value="1"/>
</dbReference>
<dbReference type="InterPro" id="IPR006574">
    <property type="entry name" value="PRY"/>
</dbReference>
<protein>
    <recommendedName>
        <fullName evidence="3">B30.2/SPRY domain-containing protein</fullName>
    </recommendedName>
</protein>
<dbReference type="InterPro" id="IPR043136">
    <property type="entry name" value="B30.2/SPRY_sf"/>
</dbReference>
<dbReference type="InterPro" id="IPR003877">
    <property type="entry name" value="SPRY_dom"/>
</dbReference>
<proteinExistence type="inferred from homology"/>
<dbReference type="Proteomes" id="UP000694392">
    <property type="component" value="Unplaced"/>
</dbReference>
<dbReference type="InterPro" id="IPR003879">
    <property type="entry name" value="Butyrophylin_SPRY"/>
</dbReference>
<comment type="similarity">
    <text evidence="1">Belongs to the ohanin/vespryn family.</text>
</comment>
<dbReference type="PRINTS" id="PR01407">
    <property type="entry name" value="BUTYPHLNCDUF"/>
</dbReference>
<dbReference type="Gene3D" id="2.60.120.920">
    <property type="match status" value="1"/>
</dbReference>
<dbReference type="SMART" id="SM00589">
    <property type="entry name" value="PRY"/>
    <property type="match status" value="1"/>
</dbReference>
<dbReference type="CDD" id="cd12888">
    <property type="entry name" value="SPRY_PRY_TRIM7_like"/>
    <property type="match status" value="1"/>
</dbReference>
<dbReference type="InterPro" id="IPR013320">
    <property type="entry name" value="ConA-like_dom_sf"/>
</dbReference>
<evidence type="ECO:0000259" key="3">
    <source>
        <dbReference type="PROSITE" id="PS50188"/>
    </source>
</evidence>
<evidence type="ECO:0000256" key="2">
    <source>
        <dbReference type="ARBA" id="ARBA00034460"/>
    </source>
</evidence>
<dbReference type="SUPFAM" id="SSF49899">
    <property type="entry name" value="Concanavalin A-like lectins/glucanases"/>
    <property type="match status" value="1"/>
</dbReference>
<dbReference type="PROSITE" id="PS50188">
    <property type="entry name" value="B302_SPRY"/>
    <property type="match status" value="1"/>
</dbReference>
<dbReference type="SMART" id="SM00449">
    <property type="entry name" value="SPRY"/>
    <property type="match status" value="1"/>
</dbReference>
<dbReference type="PANTHER" id="PTHR24103">
    <property type="entry name" value="E3 UBIQUITIN-PROTEIN LIGASE TRIM"/>
    <property type="match status" value="1"/>
</dbReference>
<dbReference type="InterPro" id="IPR001870">
    <property type="entry name" value="B30.2/SPRY"/>
</dbReference>
<reference evidence="4" key="2">
    <citation type="submission" date="2025-09" db="UniProtKB">
        <authorList>
            <consortium name="Ensembl"/>
        </authorList>
    </citation>
    <scope>IDENTIFICATION</scope>
</reference>
<dbReference type="GeneTree" id="ENSGT01030000234669"/>
<dbReference type="FunFam" id="2.60.120.920:FF:000004">
    <property type="entry name" value="Butyrophilin subfamily 1 member A1"/>
    <property type="match status" value="1"/>
</dbReference>
<comment type="function">
    <text evidence="2">Neurotoxin that produces dose-dependent hypolocomotion and hyperalgesia in mice. May directly act on the central nervous system, as it is 6500-fold more potent when administered intracerebroventricularly than intraperitoneal.</text>
</comment>
<sequence>MEGQCQQPASQFLQDVGSTLSRCKRRRLQAPVDNSPELEEALETFSLQTAALQKFKESLLSDLEEAKKSALTLYRPANVTLDPDTAHPQLVLSEDRKSVRCGERRQDLPDNPERFDPYTCVLGREGFASGRHCWEVEVGDGPRWAVGVARESVKRRGQITFTPELGIWALGRWGQYRAFTSPQWTRLSLSRPPRRIQVCLDWAGGQVAFIDADTKAPIFTFLPASFSGERIRPWFWVVGGAPLRLCH</sequence>
<dbReference type="InterPro" id="IPR050143">
    <property type="entry name" value="TRIM/RBCC"/>
</dbReference>
<evidence type="ECO:0000313" key="4">
    <source>
        <dbReference type="Ensembl" id="ENSSPUP00000017567.1"/>
    </source>
</evidence>
<evidence type="ECO:0000256" key="1">
    <source>
        <dbReference type="ARBA" id="ARBA00009651"/>
    </source>
</evidence>
<organism evidence="4 5">
    <name type="scientific">Sphenodon punctatus</name>
    <name type="common">Tuatara</name>
    <name type="synonym">Hatteria punctata</name>
    <dbReference type="NCBI Taxonomy" id="8508"/>
    <lineage>
        <taxon>Eukaryota</taxon>
        <taxon>Metazoa</taxon>
        <taxon>Chordata</taxon>
        <taxon>Craniata</taxon>
        <taxon>Vertebrata</taxon>
        <taxon>Euteleostomi</taxon>
        <taxon>Lepidosauria</taxon>
        <taxon>Sphenodontia</taxon>
        <taxon>Sphenodontidae</taxon>
        <taxon>Sphenodon</taxon>
    </lineage>
</organism>
<feature type="domain" description="B30.2/SPRY" evidence="3">
    <location>
        <begin position="59"/>
        <end position="247"/>
    </location>
</feature>
<keyword evidence="5" id="KW-1185">Reference proteome</keyword>
<dbReference type="Pfam" id="PF00622">
    <property type="entry name" value="SPRY"/>
    <property type="match status" value="1"/>
</dbReference>
<dbReference type="OMA" id="YILNTEH"/>
<name>A0A8D0H9A0_SPHPU</name>
<dbReference type="Ensembl" id="ENSSPUT00000018700.1">
    <property type="protein sequence ID" value="ENSSPUP00000017567.1"/>
    <property type="gene ID" value="ENSSPUG00000013575.1"/>
</dbReference>